<evidence type="ECO:0000259" key="1">
    <source>
        <dbReference type="Pfam" id="PF01902"/>
    </source>
</evidence>
<reference evidence="2 3" key="1">
    <citation type="submission" date="2016-03" db="EMBL/GenBank/DDBJ databases">
        <title>Acinetobacter genomospecies 28 strain ANC 4149.</title>
        <authorList>
            <person name="Radolfova-Krizova L."/>
            <person name="Nemec A."/>
        </authorList>
    </citation>
    <scope>NUCLEOTIDE SEQUENCE [LARGE SCALE GENOMIC DNA]</scope>
    <source>
        <strain evidence="2 3">ANC 4149</strain>
    </source>
</reference>
<dbReference type="GO" id="GO:0017183">
    <property type="term" value="P:protein histidyl modification to diphthamide"/>
    <property type="evidence" value="ECO:0007669"/>
    <property type="project" value="TreeGrafter"/>
</dbReference>
<dbReference type="Gene3D" id="3.40.50.620">
    <property type="entry name" value="HUPs"/>
    <property type="match status" value="1"/>
</dbReference>
<keyword evidence="3" id="KW-1185">Reference proteome</keyword>
<proteinExistence type="predicted"/>
<dbReference type="PANTHER" id="PTHR12196">
    <property type="entry name" value="DOMAIN OF UNKNOWN FUNCTION 71 DUF71 -CONTAINING PROTEIN"/>
    <property type="match status" value="1"/>
</dbReference>
<name>A0A151Y1R7_9GAMM</name>
<dbReference type="InterPro" id="IPR030662">
    <property type="entry name" value="DPH6/MJ0570"/>
</dbReference>
<dbReference type="Pfam" id="PF01902">
    <property type="entry name" value="Diphthami_syn_2"/>
    <property type="match status" value="1"/>
</dbReference>
<dbReference type="Proteomes" id="UP000076276">
    <property type="component" value="Unassembled WGS sequence"/>
</dbReference>
<dbReference type="STRING" id="1806892.AZH43_11970"/>
<dbReference type="EMBL" id="LUAW01000020">
    <property type="protein sequence ID" value="KYQ71937.1"/>
    <property type="molecule type" value="Genomic_DNA"/>
</dbReference>
<dbReference type="CDD" id="cd01994">
    <property type="entry name" value="AANH_PF0828-like"/>
    <property type="match status" value="1"/>
</dbReference>
<dbReference type="NCBIfam" id="TIGR00290">
    <property type="entry name" value="MJ0570_dom"/>
    <property type="match status" value="1"/>
</dbReference>
<accession>A0A151Y1R7</accession>
<dbReference type="InterPro" id="IPR002761">
    <property type="entry name" value="Diphthami_syn_dom"/>
</dbReference>
<dbReference type="RefSeq" id="WP_067668777.1">
    <property type="nucleotide sequence ID" value="NZ_CBCSIK010000002.1"/>
</dbReference>
<dbReference type="SUPFAM" id="SSF52402">
    <property type="entry name" value="Adenine nucleotide alpha hydrolases-like"/>
    <property type="match status" value="1"/>
</dbReference>
<protein>
    <submittedName>
        <fullName evidence="2">ATPase</fullName>
    </submittedName>
</protein>
<organism evidence="2 3">
    <name type="scientific">Acinetobacter pragensis</name>
    <dbReference type="NCBI Taxonomy" id="1806892"/>
    <lineage>
        <taxon>Bacteria</taxon>
        <taxon>Pseudomonadati</taxon>
        <taxon>Pseudomonadota</taxon>
        <taxon>Gammaproteobacteria</taxon>
        <taxon>Moraxellales</taxon>
        <taxon>Moraxellaceae</taxon>
        <taxon>Acinetobacter</taxon>
    </lineage>
</organism>
<dbReference type="PANTHER" id="PTHR12196:SF2">
    <property type="entry name" value="DIPHTHINE--AMMONIA LIGASE"/>
    <property type="match status" value="1"/>
</dbReference>
<dbReference type="AlphaFoldDB" id="A0A151Y1R7"/>
<evidence type="ECO:0000313" key="2">
    <source>
        <dbReference type="EMBL" id="KYQ71937.1"/>
    </source>
</evidence>
<dbReference type="GO" id="GO:0017178">
    <property type="term" value="F:diphthine-ammonia ligase activity"/>
    <property type="evidence" value="ECO:0007669"/>
    <property type="project" value="TreeGrafter"/>
</dbReference>
<feature type="domain" description="Diphthamide synthase" evidence="1">
    <location>
        <begin position="13"/>
        <end position="225"/>
    </location>
</feature>
<dbReference type="OrthoDB" id="3572539at2"/>
<comment type="caution">
    <text evidence="2">The sequence shown here is derived from an EMBL/GenBank/DDBJ whole genome shotgun (WGS) entry which is preliminary data.</text>
</comment>
<gene>
    <name evidence="2" type="ORF">AZH43_11970</name>
</gene>
<dbReference type="InterPro" id="IPR014729">
    <property type="entry name" value="Rossmann-like_a/b/a_fold"/>
</dbReference>
<dbReference type="Gene3D" id="3.90.1490.10">
    <property type="entry name" value="putative n-type atp pyrophosphatase, domain 2"/>
    <property type="match status" value="1"/>
</dbReference>
<sequence>MSKSWRMPLKGQKFIASYSGGKDSTLALHAALQNGEALGLIIMLEEQGLRSRSHAMPLDIIYAQAQSIGLPILTACANWQDYEAEFLKLLGKAQDMGAQTLVTGDLDLPEHGCWHEKVALQAGLELHMPLWQRPHLEVVQEFIQLGFRTIVTTVNLTLGMTAEDLGQTLSLDYIHALQRRGIDPCGEGGEFHTTVLDGPLFKNPVAVRQGEILYHDDYAFLTLELESQSIF</sequence>
<evidence type="ECO:0000313" key="3">
    <source>
        <dbReference type="Proteomes" id="UP000076276"/>
    </source>
</evidence>